<dbReference type="HAMAP" id="MF_01113">
    <property type="entry name" value="DNApol_IV"/>
    <property type="match status" value="1"/>
</dbReference>
<dbReference type="InterPro" id="IPR017961">
    <property type="entry name" value="DNA_pol_Y-fam_little_finger"/>
</dbReference>
<name>A0A1H9WAV7_9BACI</name>
<dbReference type="Pfam" id="PF21999">
    <property type="entry name" value="IMS_HHH_1"/>
    <property type="match status" value="1"/>
</dbReference>
<gene>
    <name evidence="13" type="primary">dinB</name>
    <name evidence="15" type="ORF">SAMN05444126_13014</name>
</gene>
<dbReference type="GO" id="GO:0006261">
    <property type="term" value="P:DNA-templated DNA replication"/>
    <property type="evidence" value="ECO:0007669"/>
    <property type="project" value="UniProtKB-UniRule"/>
</dbReference>
<dbReference type="InterPro" id="IPR036775">
    <property type="entry name" value="DNA_pol_Y-fam_lit_finger_sf"/>
</dbReference>
<keyword evidence="6 13" id="KW-0235">DNA replication</keyword>
<comment type="caution">
    <text evidence="15">The sequence shown here is derived from an EMBL/GenBank/DDBJ whole genome shotgun (WGS) entry which is preliminary data.</text>
</comment>
<dbReference type="GO" id="GO:0000287">
    <property type="term" value="F:magnesium ion binding"/>
    <property type="evidence" value="ECO:0007669"/>
    <property type="project" value="UniProtKB-UniRule"/>
</dbReference>
<evidence type="ECO:0000313" key="16">
    <source>
        <dbReference type="Proteomes" id="UP000199318"/>
    </source>
</evidence>
<comment type="subunit">
    <text evidence="13">Monomer.</text>
</comment>
<dbReference type="SUPFAM" id="SSF56672">
    <property type="entry name" value="DNA/RNA polymerases"/>
    <property type="match status" value="1"/>
</dbReference>
<keyword evidence="16" id="KW-1185">Reference proteome</keyword>
<dbReference type="PROSITE" id="PS50173">
    <property type="entry name" value="UMUC"/>
    <property type="match status" value="1"/>
</dbReference>
<feature type="site" description="Substrate discrimination" evidence="13">
    <location>
        <position position="14"/>
    </location>
</feature>
<dbReference type="InterPro" id="IPR043128">
    <property type="entry name" value="Rev_trsase/Diguanyl_cyclase"/>
</dbReference>
<dbReference type="GO" id="GO:0006281">
    <property type="term" value="P:DNA repair"/>
    <property type="evidence" value="ECO:0007669"/>
    <property type="project" value="UniProtKB-UniRule"/>
</dbReference>
<dbReference type="STRING" id="1464123.SAMN05444126_13014"/>
<keyword evidence="5 13" id="KW-0548">Nucleotidyltransferase</keyword>
<dbReference type="RefSeq" id="WP_093074532.1">
    <property type="nucleotide sequence ID" value="NZ_FOGV01000030.1"/>
</dbReference>
<dbReference type="InterPro" id="IPR001126">
    <property type="entry name" value="UmuC"/>
</dbReference>
<evidence type="ECO:0000256" key="2">
    <source>
        <dbReference type="ARBA" id="ARBA00010945"/>
    </source>
</evidence>
<comment type="catalytic activity">
    <reaction evidence="12 13">
        <text>DNA(n) + a 2'-deoxyribonucleoside 5'-triphosphate = DNA(n+1) + diphosphate</text>
        <dbReference type="Rhea" id="RHEA:22508"/>
        <dbReference type="Rhea" id="RHEA-COMP:17339"/>
        <dbReference type="Rhea" id="RHEA-COMP:17340"/>
        <dbReference type="ChEBI" id="CHEBI:33019"/>
        <dbReference type="ChEBI" id="CHEBI:61560"/>
        <dbReference type="ChEBI" id="CHEBI:173112"/>
        <dbReference type="EC" id="2.7.7.7"/>
    </reaction>
</comment>
<evidence type="ECO:0000256" key="1">
    <source>
        <dbReference type="ARBA" id="ARBA00004496"/>
    </source>
</evidence>
<dbReference type="GO" id="GO:0003887">
    <property type="term" value="F:DNA-directed DNA polymerase activity"/>
    <property type="evidence" value="ECO:0007669"/>
    <property type="project" value="UniProtKB-UniRule"/>
</dbReference>
<evidence type="ECO:0000256" key="8">
    <source>
        <dbReference type="ARBA" id="ARBA00022763"/>
    </source>
</evidence>
<evidence type="ECO:0000256" key="4">
    <source>
        <dbReference type="ARBA" id="ARBA00022679"/>
    </source>
</evidence>
<evidence type="ECO:0000256" key="10">
    <source>
        <dbReference type="ARBA" id="ARBA00023125"/>
    </source>
</evidence>
<dbReference type="OrthoDB" id="9808813at2"/>
<dbReference type="Gene3D" id="3.30.70.270">
    <property type="match status" value="1"/>
</dbReference>
<evidence type="ECO:0000259" key="14">
    <source>
        <dbReference type="PROSITE" id="PS50173"/>
    </source>
</evidence>
<evidence type="ECO:0000256" key="3">
    <source>
        <dbReference type="ARBA" id="ARBA00022490"/>
    </source>
</evidence>
<feature type="binding site" evidence="13">
    <location>
        <position position="105"/>
    </location>
    <ligand>
        <name>Mg(2+)</name>
        <dbReference type="ChEBI" id="CHEBI:18420"/>
    </ligand>
</feature>
<dbReference type="GO" id="GO:0003684">
    <property type="term" value="F:damaged DNA binding"/>
    <property type="evidence" value="ECO:0007669"/>
    <property type="project" value="InterPro"/>
</dbReference>
<dbReference type="GO" id="GO:0009432">
    <property type="term" value="P:SOS response"/>
    <property type="evidence" value="ECO:0007669"/>
    <property type="project" value="TreeGrafter"/>
</dbReference>
<sequence>MKRTVFLIDMQSFYAAVEKVYDAHLADLPVVVAGDPERRSGVILAACPIAKTYGVQTAEALWEAEGKCPQLQIVRPRMQLYVDISTQINELFLTYTDQVEPFSVDESFIELTGTPHETDPEETAKKLQEEIYRQFGIVARIGIGETKILAKSACDLLAKKRPDGIFTLHKGRLEHDFWPFPIKKLFGIGRKMEKHMHSAGIRTIGGLANTPLKRLQKRWGINGELLWQYANGIDPSPVTPNTHQEKKSVGHGMTLPKDYTKQADILVVVRELAEEVARRTRSERLLGRQISLGVRGTYDTPDGFSRQIALHMPTNDGRVIYRAARTLFERHWNGTPVRSLSLSLDKVEPDAFRQLNLFDELEDQPALNRTLDTLKERYGADAIMYASSLTDAGQALERAKKIGGHYK</sequence>
<evidence type="ECO:0000256" key="9">
    <source>
        <dbReference type="ARBA" id="ARBA00022842"/>
    </source>
</evidence>
<dbReference type="GO" id="GO:0042276">
    <property type="term" value="P:error-prone translesion synthesis"/>
    <property type="evidence" value="ECO:0007669"/>
    <property type="project" value="TreeGrafter"/>
</dbReference>
<dbReference type="NCBIfam" id="NF002848">
    <property type="entry name" value="PRK03103.1"/>
    <property type="match status" value="1"/>
</dbReference>
<comment type="cofactor">
    <cofactor evidence="13">
        <name>Mg(2+)</name>
        <dbReference type="ChEBI" id="CHEBI:18420"/>
    </cofactor>
    <text evidence="13">Binds 2 magnesium ions per subunit.</text>
</comment>
<reference evidence="16" key="1">
    <citation type="submission" date="2016-10" db="EMBL/GenBank/DDBJ databases">
        <authorList>
            <person name="de Groot N.N."/>
        </authorList>
    </citation>
    <scope>NUCLEOTIDE SEQUENCE [LARGE SCALE GENOMIC DNA]</scope>
    <source>
        <strain evidence="16">10nlg</strain>
    </source>
</reference>
<keyword evidence="4 13" id="KW-0808">Transferase</keyword>
<evidence type="ECO:0000256" key="13">
    <source>
        <dbReference type="HAMAP-Rule" id="MF_01113"/>
    </source>
</evidence>
<keyword evidence="10 13" id="KW-0238">DNA-binding</keyword>
<keyword evidence="13" id="KW-0239">DNA-directed DNA polymerase</keyword>
<comment type="subcellular location">
    <subcellularLocation>
        <location evidence="1 13">Cytoplasm</location>
    </subcellularLocation>
</comment>
<dbReference type="Gene3D" id="3.40.1170.60">
    <property type="match status" value="1"/>
</dbReference>
<dbReference type="EC" id="2.7.7.7" evidence="13"/>
<dbReference type="InterPro" id="IPR022880">
    <property type="entry name" value="DNApol_IV"/>
</dbReference>
<dbReference type="InterPro" id="IPR050116">
    <property type="entry name" value="DNA_polymerase-Y"/>
</dbReference>
<evidence type="ECO:0000313" key="15">
    <source>
        <dbReference type="EMBL" id="SES30603.1"/>
    </source>
</evidence>
<evidence type="ECO:0000256" key="6">
    <source>
        <dbReference type="ARBA" id="ARBA00022705"/>
    </source>
</evidence>
<evidence type="ECO:0000256" key="5">
    <source>
        <dbReference type="ARBA" id="ARBA00022695"/>
    </source>
</evidence>
<organism evidence="15 16">
    <name type="scientific">Salisediminibacterium halotolerans</name>
    <dbReference type="NCBI Taxonomy" id="517425"/>
    <lineage>
        <taxon>Bacteria</taxon>
        <taxon>Bacillati</taxon>
        <taxon>Bacillota</taxon>
        <taxon>Bacilli</taxon>
        <taxon>Bacillales</taxon>
        <taxon>Bacillaceae</taxon>
        <taxon>Salisediminibacterium</taxon>
    </lineage>
</organism>
<comment type="function">
    <text evidence="13">Poorly processive, error-prone DNA polymerase involved in untargeted mutagenesis. Copies undamaged DNA at stalled replication forks, which arise in vivo from mismatched or misaligned primer ends. These misaligned primers can be extended by PolIV. Exhibits no 3'-5' exonuclease (proofreading) activity. May be involved in translesional synthesis, in conjunction with the beta clamp from PolIII.</text>
</comment>
<dbReference type="SUPFAM" id="SSF100879">
    <property type="entry name" value="Lesion bypass DNA polymerase (Y-family), little finger domain"/>
    <property type="match status" value="1"/>
</dbReference>
<dbReference type="GO" id="GO:0005829">
    <property type="term" value="C:cytosol"/>
    <property type="evidence" value="ECO:0007669"/>
    <property type="project" value="TreeGrafter"/>
</dbReference>
<dbReference type="InterPro" id="IPR053848">
    <property type="entry name" value="IMS_HHH_1"/>
</dbReference>
<keyword evidence="11 13" id="KW-0234">DNA repair</keyword>
<feature type="binding site" evidence="13">
    <location>
        <position position="9"/>
    </location>
    <ligand>
        <name>Mg(2+)</name>
        <dbReference type="ChEBI" id="CHEBI:18420"/>
    </ligand>
</feature>
<keyword evidence="13" id="KW-0515">Mutator protein</keyword>
<feature type="domain" description="UmuC" evidence="14">
    <location>
        <begin position="5"/>
        <end position="189"/>
    </location>
</feature>
<keyword evidence="3 13" id="KW-0963">Cytoplasm</keyword>
<accession>A0A1H9WAV7</accession>
<dbReference type="PANTHER" id="PTHR11076">
    <property type="entry name" value="DNA REPAIR POLYMERASE UMUC / TRANSFERASE FAMILY MEMBER"/>
    <property type="match status" value="1"/>
</dbReference>
<evidence type="ECO:0000256" key="7">
    <source>
        <dbReference type="ARBA" id="ARBA00022723"/>
    </source>
</evidence>
<dbReference type="CDD" id="cd01700">
    <property type="entry name" value="PolY_Pol_V_umuC"/>
    <property type="match status" value="1"/>
</dbReference>
<dbReference type="Proteomes" id="UP000199318">
    <property type="component" value="Unassembled WGS sequence"/>
</dbReference>
<keyword evidence="7 13" id="KW-0479">Metal-binding</keyword>
<dbReference type="Pfam" id="PF00817">
    <property type="entry name" value="IMS"/>
    <property type="match status" value="1"/>
</dbReference>
<dbReference type="EMBL" id="FOGV01000030">
    <property type="protein sequence ID" value="SES30603.1"/>
    <property type="molecule type" value="Genomic_DNA"/>
</dbReference>
<proteinExistence type="inferred from homology"/>
<dbReference type="AlphaFoldDB" id="A0A1H9WAV7"/>
<keyword evidence="8 13" id="KW-0227">DNA damage</keyword>
<feature type="active site" evidence="13">
    <location>
        <position position="106"/>
    </location>
</feature>
<dbReference type="InterPro" id="IPR043502">
    <property type="entry name" value="DNA/RNA_pol_sf"/>
</dbReference>
<dbReference type="PANTHER" id="PTHR11076:SF35">
    <property type="entry name" value="DNA REPAIR PROTEIN HOMOLOG YOBH"/>
    <property type="match status" value="1"/>
</dbReference>
<protein>
    <recommendedName>
        <fullName evidence="13">DNA polymerase IV</fullName>
        <shortName evidence="13">Pol IV</shortName>
        <ecNumber evidence="13">2.7.7.7</ecNumber>
    </recommendedName>
</protein>
<keyword evidence="9 13" id="KW-0460">Magnesium</keyword>
<evidence type="ECO:0000256" key="11">
    <source>
        <dbReference type="ARBA" id="ARBA00023204"/>
    </source>
</evidence>
<dbReference type="Gene3D" id="1.10.150.20">
    <property type="entry name" value="5' to 3' exonuclease, C-terminal subdomain"/>
    <property type="match status" value="1"/>
</dbReference>
<dbReference type="Pfam" id="PF11799">
    <property type="entry name" value="IMS_C"/>
    <property type="match status" value="1"/>
</dbReference>
<comment type="similarity">
    <text evidence="2 13">Belongs to the DNA polymerase type-Y family.</text>
</comment>
<dbReference type="Gene3D" id="3.30.1490.100">
    <property type="entry name" value="DNA polymerase, Y-family, little finger domain"/>
    <property type="match status" value="1"/>
</dbReference>
<evidence type="ECO:0000256" key="12">
    <source>
        <dbReference type="ARBA" id="ARBA00049244"/>
    </source>
</evidence>